<feature type="domain" description="EamA" evidence="6">
    <location>
        <begin position="6"/>
        <end position="131"/>
    </location>
</feature>
<feature type="transmembrane region" description="Helical" evidence="5">
    <location>
        <begin position="168"/>
        <end position="188"/>
    </location>
</feature>
<evidence type="ECO:0000256" key="5">
    <source>
        <dbReference type="SAM" id="Phobius"/>
    </source>
</evidence>
<feature type="transmembrane region" description="Helical" evidence="5">
    <location>
        <begin position="208"/>
        <end position="226"/>
    </location>
</feature>
<dbReference type="SUPFAM" id="SSF103481">
    <property type="entry name" value="Multidrug resistance efflux transporter EmrE"/>
    <property type="match status" value="2"/>
</dbReference>
<feature type="transmembrane region" description="Helical" evidence="5">
    <location>
        <begin position="33"/>
        <end position="51"/>
    </location>
</feature>
<evidence type="ECO:0000259" key="6">
    <source>
        <dbReference type="Pfam" id="PF00892"/>
    </source>
</evidence>
<evidence type="ECO:0000313" key="7">
    <source>
        <dbReference type="EMBL" id="MDA7088463.1"/>
    </source>
</evidence>
<comment type="caution">
    <text evidence="7">The sequence shown here is derived from an EMBL/GenBank/DDBJ whole genome shotgun (WGS) entry which is preliminary data.</text>
</comment>
<sequence length="292" mass="31431">MSPKDLLLALVVIIVWGLNFVVIKIGLHDMPPMLLGALRFLLAAFPAILFIKRPQIPLRWLLLYGLTISLGQFAFLFYAMSVGMPAGLASLVLQSQAFFTLLFAALFLGERLRLANLFGLLVAAAGLLLIGLQGDRLMTLAGFFLTIGAASMWALGNIVTRKLGKVNLVGLVVWGSLVPPLPFLALSWLVEGPEAIEAALRGISLDTLLVLIYLAFGATILGYGLWSRLLSRYPVSQVAPFSLLVPVVGLTSSALLLDERLGPLQVLGALLVMLGLLINVCGGWLYGRLRLA</sequence>
<feature type="transmembrane region" description="Helical" evidence="5">
    <location>
        <begin position="58"/>
        <end position="80"/>
    </location>
</feature>
<gene>
    <name evidence="7" type="ORF">PH586_18955</name>
</gene>
<dbReference type="RefSeq" id="WP_271349353.1">
    <property type="nucleotide sequence ID" value="NZ_JAQJZJ010000009.1"/>
</dbReference>
<evidence type="ECO:0000256" key="4">
    <source>
        <dbReference type="ARBA" id="ARBA00023136"/>
    </source>
</evidence>
<dbReference type="InterPro" id="IPR000620">
    <property type="entry name" value="EamA_dom"/>
</dbReference>
<evidence type="ECO:0000256" key="1">
    <source>
        <dbReference type="ARBA" id="ARBA00004141"/>
    </source>
</evidence>
<dbReference type="Pfam" id="PF00892">
    <property type="entry name" value="EamA"/>
    <property type="match status" value="2"/>
</dbReference>
<feature type="transmembrane region" description="Helical" evidence="5">
    <location>
        <begin position="114"/>
        <end position="132"/>
    </location>
</feature>
<feature type="transmembrane region" description="Helical" evidence="5">
    <location>
        <begin position="263"/>
        <end position="286"/>
    </location>
</feature>
<keyword evidence="8" id="KW-1185">Reference proteome</keyword>
<keyword evidence="2 5" id="KW-0812">Transmembrane</keyword>
<dbReference type="PANTHER" id="PTHR32322:SF9">
    <property type="entry name" value="AMINO-ACID METABOLITE EFFLUX PUMP-RELATED"/>
    <property type="match status" value="1"/>
</dbReference>
<dbReference type="EMBL" id="JAQJZJ010000009">
    <property type="protein sequence ID" value="MDA7088463.1"/>
    <property type="molecule type" value="Genomic_DNA"/>
</dbReference>
<proteinExistence type="predicted"/>
<name>A0ABT4XJR7_9PSED</name>
<reference evidence="7 8" key="1">
    <citation type="submission" date="2023-01" db="EMBL/GenBank/DDBJ databases">
        <title>Pseudomonas SA3-5T sp. nov., isolated from tidal flat sediment.</title>
        <authorList>
            <person name="Kim H.S."/>
            <person name="Kim J.-S."/>
            <person name="Suh M.K."/>
            <person name="Eom M.K."/>
            <person name="Lee J.-S."/>
        </authorList>
    </citation>
    <scope>NUCLEOTIDE SEQUENCE [LARGE SCALE GENOMIC DNA]</scope>
    <source>
        <strain evidence="7 8">SA3-5</strain>
    </source>
</reference>
<dbReference type="InterPro" id="IPR037185">
    <property type="entry name" value="EmrE-like"/>
</dbReference>
<dbReference type="InterPro" id="IPR050638">
    <property type="entry name" value="AA-Vitamin_Transporters"/>
</dbReference>
<feature type="domain" description="EamA" evidence="6">
    <location>
        <begin position="141"/>
        <end position="279"/>
    </location>
</feature>
<dbReference type="PANTHER" id="PTHR32322">
    <property type="entry name" value="INNER MEMBRANE TRANSPORTER"/>
    <property type="match status" value="1"/>
</dbReference>
<comment type="subcellular location">
    <subcellularLocation>
        <location evidence="1">Membrane</location>
        <topology evidence="1">Multi-pass membrane protein</topology>
    </subcellularLocation>
</comment>
<feature type="transmembrane region" description="Helical" evidence="5">
    <location>
        <begin position="138"/>
        <end position="156"/>
    </location>
</feature>
<organism evidence="7 8">
    <name type="scientific">Pseudomonas aestuarii</name>
    <dbReference type="NCBI Taxonomy" id="3018340"/>
    <lineage>
        <taxon>Bacteria</taxon>
        <taxon>Pseudomonadati</taxon>
        <taxon>Pseudomonadota</taxon>
        <taxon>Gammaproteobacteria</taxon>
        <taxon>Pseudomonadales</taxon>
        <taxon>Pseudomonadaceae</taxon>
        <taxon>Pseudomonas</taxon>
    </lineage>
</organism>
<keyword evidence="3 5" id="KW-1133">Transmembrane helix</keyword>
<evidence type="ECO:0000313" key="8">
    <source>
        <dbReference type="Proteomes" id="UP001212042"/>
    </source>
</evidence>
<evidence type="ECO:0000256" key="3">
    <source>
        <dbReference type="ARBA" id="ARBA00022989"/>
    </source>
</evidence>
<dbReference type="Proteomes" id="UP001212042">
    <property type="component" value="Unassembled WGS sequence"/>
</dbReference>
<evidence type="ECO:0000256" key="2">
    <source>
        <dbReference type="ARBA" id="ARBA00022692"/>
    </source>
</evidence>
<protein>
    <submittedName>
        <fullName evidence="7">EamA family transporter</fullName>
    </submittedName>
</protein>
<accession>A0ABT4XJR7</accession>
<dbReference type="Gene3D" id="1.10.3730.20">
    <property type="match status" value="1"/>
</dbReference>
<feature type="transmembrane region" description="Helical" evidence="5">
    <location>
        <begin position="86"/>
        <end position="107"/>
    </location>
</feature>
<feature type="transmembrane region" description="Helical" evidence="5">
    <location>
        <begin position="7"/>
        <end position="27"/>
    </location>
</feature>
<feature type="transmembrane region" description="Helical" evidence="5">
    <location>
        <begin position="238"/>
        <end position="257"/>
    </location>
</feature>
<keyword evidence="4 5" id="KW-0472">Membrane</keyword>